<name>A0A183TQ56_SCHSO</name>
<keyword evidence="2" id="KW-1185">Reference proteome</keyword>
<dbReference type="EMBL" id="UYSU01044815">
    <property type="protein sequence ID" value="VDM04990.1"/>
    <property type="molecule type" value="Genomic_DNA"/>
</dbReference>
<evidence type="ECO:0000313" key="1">
    <source>
        <dbReference type="EMBL" id="VDM04990.1"/>
    </source>
</evidence>
<reference evidence="3" key="1">
    <citation type="submission" date="2016-06" db="UniProtKB">
        <authorList>
            <consortium name="WormBaseParasite"/>
        </authorList>
    </citation>
    <scope>IDENTIFICATION</scope>
</reference>
<evidence type="ECO:0000313" key="3">
    <source>
        <dbReference type="WBParaSite" id="SSLN_0001930301-mRNA-1"/>
    </source>
</evidence>
<gene>
    <name evidence="1" type="ORF">SSLN_LOCUS18604</name>
</gene>
<dbReference type="WBParaSite" id="SSLN_0001930301-mRNA-1">
    <property type="protein sequence ID" value="SSLN_0001930301-mRNA-1"/>
    <property type="gene ID" value="SSLN_0001930301"/>
</dbReference>
<reference evidence="1 2" key="2">
    <citation type="submission" date="2018-11" db="EMBL/GenBank/DDBJ databases">
        <authorList>
            <consortium name="Pathogen Informatics"/>
        </authorList>
    </citation>
    <scope>NUCLEOTIDE SEQUENCE [LARGE SCALE GENOMIC DNA]</scope>
    <source>
        <strain evidence="1 2">NST_G2</strain>
    </source>
</reference>
<accession>A0A183TQ56</accession>
<dbReference type="AlphaFoldDB" id="A0A183TQ56"/>
<evidence type="ECO:0000313" key="2">
    <source>
        <dbReference type="Proteomes" id="UP000275846"/>
    </source>
</evidence>
<proteinExistence type="predicted"/>
<sequence>MPNPGAAAPKARTRDLLGRHPTLNLLCYELVVLPDLIGNINNGIWALTDRLQDSLVVLCLGAHSIAPPAAAQWQVM</sequence>
<dbReference type="Proteomes" id="UP000275846">
    <property type="component" value="Unassembled WGS sequence"/>
</dbReference>
<organism evidence="3">
    <name type="scientific">Schistocephalus solidus</name>
    <name type="common">Tapeworm</name>
    <dbReference type="NCBI Taxonomy" id="70667"/>
    <lineage>
        <taxon>Eukaryota</taxon>
        <taxon>Metazoa</taxon>
        <taxon>Spiralia</taxon>
        <taxon>Lophotrochozoa</taxon>
        <taxon>Platyhelminthes</taxon>
        <taxon>Cestoda</taxon>
        <taxon>Eucestoda</taxon>
        <taxon>Diphyllobothriidea</taxon>
        <taxon>Diphyllobothriidae</taxon>
        <taxon>Schistocephalus</taxon>
    </lineage>
</organism>
<protein>
    <submittedName>
        <fullName evidence="1 3">Uncharacterized protein</fullName>
    </submittedName>
</protein>